<accession>A0A6J6J7W0</accession>
<protein>
    <submittedName>
        <fullName evidence="1">Unannotated protein</fullName>
    </submittedName>
</protein>
<reference evidence="1" key="1">
    <citation type="submission" date="2020-05" db="EMBL/GenBank/DDBJ databases">
        <authorList>
            <person name="Chiriac C."/>
            <person name="Salcher M."/>
            <person name="Ghai R."/>
            <person name="Kavagutti S V."/>
        </authorList>
    </citation>
    <scope>NUCLEOTIDE SEQUENCE</scope>
</reference>
<dbReference type="AlphaFoldDB" id="A0A6J6J7W0"/>
<gene>
    <name evidence="1" type="ORF">UFOPK2046_00458</name>
</gene>
<organism evidence="1">
    <name type="scientific">freshwater metagenome</name>
    <dbReference type="NCBI Taxonomy" id="449393"/>
    <lineage>
        <taxon>unclassified sequences</taxon>
        <taxon>metagenomes</taxon>
        <taxon>ecological metagenomes</taxon>
    </lineage>
</organism>
<proteinExistence type="predicted"/>
<sequence length="48" mass="4737">MSLAALVVSKYFANSASTPVPVTNSAASSLSTATTINVAPNKVSGLVV</sequence>
<name>A0A6J6J7W0_9ZZZZ</name>
<evidence type="ECO:0000313" key="1">
    <source>
        <dbReference type="EMBL" id="CAB4632583.1"/>
    </source>
</evidence>
<dbReference type="EMBL" id="CAEZVP010000064">
    <property type="protein sequence ID" value="CAB4632583.1"/>
    <property type="molecule type" value="Genomic_DNA"/>
</dbReference>